<dbReference type="GO" id="GO:0016301">
    <property type="term" value="F:kinase activity"/>
    <property type="evidence" value="ECO:0007669"/>
    <property type="project" value="UniProtKB-KW"/>
</dbReference>
<organism evidence="3 4">
    <name type="scientific">Halomonas organivorans</name>
    <dbReference type="NCBI Taxonomy" id="257772"/>
    <lineage>
        <taxon>Bacteria</taxon>
        <taxon>Pseudomonadati</taxon>
        <taxon>Pseudomonadota</taxon>
        <taxon>Gammaproteobacteria</taxon>
        <taxon>Oceanospirillales</taxon>
        <taxon>Halomonadaceae</taxon>
        <taxon>Halomonas</taxon>
    </lineage>
</organism>
<dbReference type="Pfam" id="PF01272">
    <property type="entry name" value="GreA_GreB"/>
    <property type="match status" value="1"/>
</dbReference>
<evidence type="ECO:0000313" key="4">
    <source>
        <dbReference type="Proteomes" id="UP000525987"/>
    </source>
</evidence>
<dbReference type="InterPro" id="IPR023459">
    <property type="entry name" value="Tscrpt_elong_fac_GreA/B_fam"/>
</dbReference>
<reference evidence="3 4" key="1">
    <citation type="submission" date="2020-08" db="EMBL/GenBank/DDBJ databases">
        <title>Genomic Encyclopedia of Type Strains, Phase III (KMG-III): the genomes of soil and plant-associated and newly described type strains.</title>
        <authorList>
            <person name="Whitman W."/>
        </authorList>
    </citation>
    <scope>NUCLEOTIDE SEQUENCE [LARGE SCALE GENOMIC DNA]</scope>
    <source>
        <strain evidence="3 4">CECT 5995</strain>
    </source>
</reference>
<protein>
    <submittedName>
        <fullName evidence="3">Regulator of nucleoside diphosphate kinase</fullName>
    </submittedName>
</protein>
<proteinExistence type="predicted"/>
<dbReference type="GO" id="GO:0032784">
    <property type="term" value="P:regulation of DNA-templated transcription elongation"/>
    <property type="evidence" value="ECO:0007669"/>
    <property type="project" value="InterPro"/>
</dbReference>
<sequence length="157" mass="17878">MIQRQSSFGCVTFCFPRRVNMGQRPPIIINRLDAERLQRLIDDATDKDLAVAQLLEEELARGEVLDPEHMPDDVVSMNSQVRFSDLSRGRQMIRTLVYPHSLGSVEDGISVMAPIGAALIGLRVGDIIEWPLPNATEARLRIDAIFWQPEREKQFHR</sequence>
<dbReference type="Gene3D" id="3.10.50.30">
    <property type="entry name" value="Transcription elongation factor, GreA/GreB, C-terminal domain"/>
    <property type="match status" value="1"/>
</dbReference>
<dbReference type="GO" id="GO:0006354">
    <property type="term" value="P:DNA-templated transcription elongation"/>
    <property type="evidence" value="ECO:0007669"/>
    <property type="project" value="TreeGrafter"/>
</dbReference>
<dbReference type="Gene3D" id="1.10.286.20">
    <property type="match status" value="1"/>
</dbReference>
<evidence type="ECO:0000313" key="3">
    <source>
        <dbReference type="EMBL" id="MBB3143107.1"/>
    </source>
</evidence>
<comment type="caution">
    <text evidence="3">The sequence shown here is derived from an EMBL/GenBank/DDBJ whole genome shotgun (WGS) entry which is preliminary data.</text>
</comment>
<dbReference type="InterPro" id="IPR029462">
    <property type="entry name" value="Rnk_N"/>
</dbReference>
<dbReference type="GO" id="GO:0070063">
    <property type="term" value="F:RNA polymerase binding"/>
    <property type="evidence" value="ECO:0007669"/>
    <property type="project" value="InterPro"/>
</dbReference>
<evidence type="ECO:0000259" key="1">
    <source>
        <dbReference type="Pfam" id="PF01272"/>
    </source>
</evidence>
<dbReference type="GO" id="GO:0003677">
    <property type="term" value="F:DNA binding"/>
    <property type="evidence" value="ECO:0007669"/>
    <property type="project" value="InterPro"/>
</dbReference>
<gene>
    <name evidence="3" type="ORF">FHR96_004021</name>
</gene>
<dbReference type="PANTHER" id="PTHR30437">
    <property type="entry name" value="TRANSCRIPTION ELONGATION FACTOR GREA"/>
    <property type="match status" value="1"/>
</dbReference>
<keyword evidence="3" id="KW-0808">Transferase</keyword>
<keyword evidence="4" id="KW-1185">Reference proteome</keyword>
<feature type="domain" description="Transcription elongation factor GreA/GreB C-terminal" evidence="1">
    <location>
        <begin position="71"/>
        <end position="142"/>
    </location>
</feature>
<evidence type="ECO:0000259" key="2">
    <source>
        <dbReference type="Pfam" id="PF14760"/>
    </source>
</evidence>
<dbReference type="InterPro" id="IPR001437">
    <property type="entry name" value="Tscrpt_elong_fac_GreA/B_C"/>
</dbReference>
<dbReference type="InterPro" id="IPR036953">
    <property type="entry name" value="GreA/GreB_C_sf"/>
</dbReference>
<accession>A0A7W5C1V6</accession>
<dbReference type="AlphaFoldDB" id="A0A7W5C1V6"/>
<name>A0A7W5C1V6_9GAMM</name>
<dbReference type="SUPFAM" id="SSF54534">
    <property type="entry name" value="FKBP-like"/>
    <property type="match status" value="1"/>
</dbReference>
<dbReference type="Pfam" id="PF14760">
    <property type="entry name" value="Rnk_N"/>
    <property type="match status" value="1"/>
</dbReference>
<dbReference type="EMBL" id="JACHXM010000035">
    <property type="protein sequence ID" value="MBB3143107.1"/>
    <property type="molecule type" value="Genomic_DNA"/>
</dbReference>
<dbReference type="NCBIfam" id="NF004396">
    <property type="entry name" value="PRK05753.1"/>
    <property type="match status" value="1"/>
</dbReference>
<keyword evidence="3" id="KW-0418">Kinase</keyword>
<feature type="domain" description="Regulator of nucleoside diphosphate kinase N-terminal" evidence="2">
    <location>
        <begin position="25"/>
        <end position="64"/>
    </location>
</feature>
<dbReference type="PANTHER" id="PTHR30437:SF5">
    <property type="entry name" value="REGULATOR OF NUCLEOSIDE DIPHOSPHATE KINASE"/>
    <property type="match status" value="1"/>
</dbReference>
<dbReference type="Proteomes" id="UP000525987">
    <property type="component" value="Unassembled WGS sequence"/>
</dbReference>